<evidence type="ECO:0000256" key="1">
    <source>
        <dbReference type="ARBA" id="ARBA00004123"/>
    </source>
</evidence>
<dbReference type="PANTHER" id="PTHR46196">
    <property type="entry name" value="TRANSCRIPTION FACTOR BHLH155-LIKE ISOFORM X1-RELATED"/>
    <property type="match status" value="1"/>
</dbReference>
<evidence type="ECO:0000313" key="7">
    <source>
        <dbReference type="EMBL" id="PSR87893.1"/>
    </source>
</evidence>
<dbReference type="EMBL" id="NKQK01000027">
    <property type="protein sequence ID" value="PSR87893.1"/>
    <property type="molecule type" value="Genomic_DNA"/>
</dbReference>
<dbReference type="InParanoid" id="A0A2R6PA54"/>
<protein>
    <submittedName>
        <fullName evidence="7">Transcription factor LHW like</fullName>
    </submittedName>
</protein>
<keyword evidence="2" id="KW-0805">Transcription regulation</keyword>
<gene>
    <name evidence="7" type="ORF">CEY00_Acc30922</name>
</gene>
<evidence type="ECO:0000256" key="3">
    <source>
        <dbReference type="ARBA" id="ARBA00023163"/>
    </source>
</evidence>
<sequence length="730" mass="81612">MGATPLSQFLRSLCHNSRWSYAVFWKLHYENQMLLTWEGGCYDHPKPRGSMEIIPDDICFNGDNKIDSSCWGSTIHDGHSGDNPVGQAVACMEGVQCRWGEGVIGEAAYTGNHRWLLFENISAGEFESEVVPKFPYECLLQFAAGIKTIVLIPVIPYGVLQVGALEKVTEDQTLVAFIKEKFNAYLNGMDSLPVNSMEFRAWTSSFLMPTVMDNLDEVSVTSNFYGVKSTNNMSTSDQMMSVCLLEDACHISGKEEPDILNSTKENEINSQSMGLIQILKQHDQSLNDIESEVMEGDMVRFSSLQDELQARSCSDNYNVGIFGELASVPMNFCSDGDMTGRSFVEEDVDNWGHKNLHTFFSFPMDCELHKALGPGLPEQTNEILWNPSLAGEDACYISSQIFNRDLIHGVEPPNCGSSGWLAKRDDAEHLLEAVVTGMDGCWNDSLSNKPNDVMLSVTSSGQFAACTKEESPSGEVTFVEEKRVPWSSKTVAFGAKSRNVVPKSRPAASFESTISTVIEEQHQKKGYGYLQTGKGSKLSNGGKRRAKPGENHKPRPRDRQLIQDRVKELRELVPNGSKCSIDGLLDKTINHMLFLRSVSNQADKLKKWVHQEVTGWKNVKSSGTNRQNGTSWAFELGGDFQVCPIVVEDLEYPGHMLIEMLCVDHGLFLEIAEVIRRFELTIMKGVMESRADNTWAHFIVEASRGFHRLDIFWPLMQLLQRNQSPISSKI</sequence>
<dbReference type="GO" id="GO:0046983">
    <property type="term" value="F:protein dimerization activity"/>
    <property type="evidence" value="ECO:0007669"/>
    <property type="project" value="InterPro"/>
</dbReference>
<accession>A0A2R6PA54</accession>
<dbReference type="SUPFAM" id="SSF47459">
    <property type="entry name" value="HLH, helix-loop-helix DNA-binding domain"/>
    <property type="match status" value="1"/>
</dbReference>
<feature type="compositionally biased region" description="Basic and acidic residues" evidence="5">
    <location>
        <begin position="547"/>
        <end position="560"/>
    </location>
</feature>
<evidence type="ECO:0000256" key="2">
    <source>
        <dbReference type="ARBA" id="ARBA00023015"/>
    </source>
</evidence>
<name>A0A2R6PA54_ACTCC</name>
<dbReference type="OrthoDB" id="778365at2759"/>
<dbReference type="STRING" id="1590841.A0A2R6PA54"/>
<dbReference type="GO" id="GO:0003700">
    <property type="term" value="F:DNA-binding transcription factor activity"/>
    <property type="evidence" value="ECO:0007669"/>
    <property type="project" value="InterPro"/>
</dbReference>
<dbReference type="InterPro" id="IPR011598">
    <property type="entry name" value="bHLH_dom"/>
</dbReference>
<dbReference type="Gramene" id="PSR87893">
    <property type="protein sequence ID" value="PSR87893"/>
    <property type="gene ID" value="CEY00_Acc30922"/>
</dbReference>
<dbReference type="Pfam" id="PF14215">
    <property type="entry name" value="bHLH-MYC_N"/>
    <property type="match status" value="1"/>
</dbReference>
<dbReference type="OMA" id="RSESTWA"/>
<evidence type="ECO:0000256" key="4">
    <source>
        <dbReference type="ARBA" id="ARBA00023242"/>
    </source>
</evidence>
<dbReference type="InterPro" id="IPR043561">
    <property type="entry name" value="LHW-like"/>
</dbReference>
<dbReference type="Pfam" id="PF23176">
    <property type="entry name" value="bHLH_LHW"/>
    <property type="match status" value="1"/>
</dbReference>
<keyword evidence="3" id="KW-0804">Transcription</keyword>
<dbReference type="InterPro" id="IPR036638">
    <property type="entry name" value="HLH_DNA-bd_sf"/>
</dbReference>
<proteinExistence type="predicted"/>
<dbReference type="InterPro" id="IPR025610">
    <property type="entry name" value="MYC/MYB_N"/>
</dbReference>
<comment type="subcellular location">
    <subcellularLocation>
        <location evidence="1">Nucleus</location>
    </subcellularLocation>
</comment>
<keyword evidence="8" id="KW-1185">Reference proteome</keyword>
<feature type="region of interest" description="Disordered" evidence="5">
    <location>
        <begin position="525"/>
        <end position="560"/>
    </location>
</feature>
<evidence type="ECO:0000259" key="6">
    <source>
        <dbReference type="PROSITE" id="PS50888"/>
    </source>
</evidence>
<feature type="domain" description="BHLH" evidence="6">
    <location>
        <begin position="546"/>
        <end position="595"/>
    </location>
</feature>
<dbReference type="Proteomes" id="UP000241394">
    <property type="component" value="Chromosome LG27"/>
</dbReference>
<reference evidence="8" key="2">
    <citation type="journal article" date="2018" name="BMC Genomics">
        <title>A manually annotated Actinidia chinensis var. chinensis (kiwifruit) genome highlights the challenges associated with draft genomes and gene prediction in plants.</title>
        <authorList>
            <person name="Pilkington S.M."/>
            <person name="Crowhurst R."/>
            <person name="Hilario E."/>
            <person name="Nardozza S."/>
            <person name="Fraser L."/>
            <person name="Peng Y."/>
            <person name="Gunaseelan K."/>
            <person name="Simpson R."/>
            <person name="Tahir J."/>
            <person name="Deroles S.C."/>
            <person name="Templeton K."/>
            <person name="Luo Z."/>
            <person name="Davy M."/>
            <person name="Cheng C."/>
            <person name="McNeilage M."/>
            <person name="Scaglione D."/>
            <person name="Liu Y."/>
            <person name="Zhang Q."/>
            <person name="Datson P."/>
            <person name="De Silva N."/>
            <person name="Gardiner S.E."/>
            <person name="Bassett H."/>
            <person name="Chagne D."/>
            <person name="McCallum J."/>
            <person name="Dzierzon H."/>
            <person name="Deng C."/>
            <person name="Wang Y.Y."/>
            <person name="Barron L."/>
            <person name="Manako K."/>
            <person name="Bowen J."/>
            <person name="Foster T.M."/>
            <person name="Erridge Z.A."/>
            <person name="Tiffin H."/>
            <person name="Waite C.N."/>
            <person name="Davies K.M."/>
            <person name="Grierson E.P."/>
            <person name="Laing W.A."/>
            <person name="Kirk R."/>
            <person name="Chen X."/>
            <person name="Wood M."/>
            <person name="Montefiori M."/>
            <person name="Brummell D.A."/>
            <person name="Schwinn K.E."/>
            <person name="Catanach A."/>
            <person name="Fullerton C."/>
            <person name="Li D."/>
            <person name="Meiyalaghan S."/>
            <person name="Nieuwenhuizen N."/>
            <person name="Read N."/>
            <person name="Prakash R."/>
            <person name="Hunter D."/>
            <person name="Zhang H."/>
            <person name="McKenzie M."/>
            <person name="Knabel M."/>
            <person name="Harris A."/>
            <person name="Allan A.C."/>
            <person name="Gleave A."/>
            <person name="Chen A."/>
            <person name="Janssen B.J."/>
            <person name="Plunkett B."/>
            <person name="Ampomah-Dwamena C."/>
            <person name="Voogd C."/>
            <person name="Leif D."/>
            <person name="Lafferty D."/>
            <person name="Souleyre E.J.F."/>
            <person name="Varkonyi-Gasic E."/>
            <person name="Gambi F."/>
            <person name="Hanley J."/>
            <person name="Yao J.L."/>
            <person name="Cheung J."/>
            <person name="David K.M."/>
            <person name="Warren B."/>
            <person name="Marsh K."/>
            <person name="Snowden K.C."/>
            <person name="Lin-Wang K."/>
            <person name="Brian L."/>
            <person name="Martinez-Sanchez M."/>
            <person name="Wang M."/>
            <person name="Ileperuma N."/>
            <person name="Macnee N."/>
            <person name="Campin R."/>
            <person name="McAtee P."/>
            <person name="Drummond R.S.M."/>
            <person name="Espley R.V."/>
            <person name="Ireland H.S."/>
            <person name="Wu R."/>
            <person name="Atkinson R.G."/>
            <person name="Karunairetnam S."/>
            <person name="Bulley S."/>
            <person name="Chunkath S."/>
            <person name="Hanley Z."/>
            <person name="Storey R."/>
            <person name="Thrimawithana A.H."/>
            <person name="Thomson S."/>
            <person name="David C."/>
            <person name="Testolin R."/>
            <person name="Huang H."/>
            <person name="Hellens R.P."/>
            <person name="Schaffer R.J."/>
        </authorList>
    </citation>
    <scope>NUCLEOTIDE SEQUENCE [LARGE SCALE GENOMIC DNA]</scope>
    <source>
        <strain evidence="8">cv. Red5</strain>
    </source>
</reference>
<organism evidence="7 8">
    <name type="scientific">Actinidia chinensis var. chinensis</name>
    <name type="common">Chinese soft-hair kiwi</name>
    <dbReference type="NCBI Taxonomy" id="1590841"/>
    <lineage>
        <taxon>Eukaryota</taxon>
        <taxon>Viridiplantae</taxon>
        <taxon>Streptophyta</taxon>
        <taxon>Embryophyta</taxon>
        <taxon>Tracheophyta</taxon>
        <taxon>Spermatophyta</taxon>
        <taxon>Magnoliopsida</taxon>
        <taxon>eudicotyledons</taxon>
        <taxon>Gunneridae</taxon>
        <taxon>Pentapetalae</taxon>
        <taxon>asterids</taxon>
        <taxon>Ericales</taxon>
        <taxon>Actinidiaceae</taxon>
        <taxon>Actinidia</taxon>
    </lineage>
</organism>
<dbReference type="GO" id="GO:0005634">
    <property type="term" value="C:nucleus"/>
    <property type="evidence" value="ECO:0007669"/>
    <property type="project" value="UniProtKB-SubCell"/>
</dbReference>
<comment type="caution">
    <text evidence="7">The sequence shown here is derived from an EMBL/GenBank/DDBJ whole genome shotgun (WGS) entry which is preliminary data.</text>
</comment>
<evidence type="ECO:0000256" key="5">
    <source>
        <dbReference type="SAM" id="MobiDB-lite"/>
    </source>
</evidence>
<keyword evidence="4" id="KW-0539">Nucleus</keyword>
<evidence type="ECO:0000313" key="8">
    <source>
        <dbReference type="Proteomes" id="UP000241394"/>
    </source>
</evidence>
<dbReference type="AlphaFoldDB" id="A0A2R6PA54"/>
<reference evidence="7 8" key="1">
    <citation type="submission" date="2017-07" db="EMBL/GenBank/DDBJ databases">
        <title>An improved, manually edited Actinidia chinensis var. chinensis (kiwifruit) genome highlights the challenges associated with draft genomes and gene prediction in plants.</title>
        <authorList>
            <person name="Pilkington S."/>
            <person name="Crowhurst R."/>
            <person name="Hilario E."/>
            <person name="Nardozza S."/>
            <person name="Fraser L."/>
            <person name="Peng Y."/>
            <person name="Gunaseelan K."/>
            <person name="Simpson R."/>
            <person name="Tahir J."/>
            <person name="Deroles S."/>
            <person name="Templeton K."/>
            <person name="Luo Z."/>
            <person name="Davy M."/>
            <person name="Cheng C."/>
            <person name="Mcneilage M."/>
            <person name="Scaglione D."/>
            <person name="Liu Y."/>
            <person name="Zhang Q."/>
            <person name="Datson P."/>
            <person name="De Silva N."/>
            <person name="Gardiner S."/>
            <person name="Bassett H."/>
            <person name="Chagne D."/>
            <person name="Mccallum J."/>
            <person name="Dzierzon H."/>
            <person name="Deng C."/>
            <person name="Wang Y.-Y."/>
            <person name="Barron N."/>
            <person name="Manako K."/>
            <person name="Bowen J."/>
            <person name="Foster T."/>
            <person name="Erridge Z."/>
            <person name="Tiffin H."/>
            <person name="Waite C."/>
            <person name="Davies K."/>
            <person name="Grierson E."/>
            <person name="Laing W."/>
            <person name="Kirk R."/>
            <person name="Chen X."/>
            <person name="Wood M."/>
            <person name="Montefiori M."/>
            <person name="Brummell D."/>
            <person name="Schwinn K."/>
            <person name="Catanach A."/>
            <person name="Fullerton C."/>
            <person name="Li D."/>
            <person name="Meiyalaghan S."/>
            <person name="Nieuwenhuizen N."/>
            <person name="Read N."/>
            <person name="Prakash R."/>
            <person name="Hunter D."/>
            <person name="Zhang H."/>
            <person name="Mckenzie M."/>
            <person name="Knabel M."/>
            <person name="Harris A."/>
            <person name="Allan A."/>
            <person name="Chen A."/>
            <person name="Janssen B."/>
            <person name="Plunkett B."/>
            <person name="Dwamena C."/>
            <person name="Voogd C."/>
            <person name="Leif D."/>
            <person name="Lafferty D."/>
            <person name="Souleyre E."/>
            <person name="Varkonyi-Gasic E."/>
            <person name="Gambi F."/>
            <person name="Hanley J."/>
            <person name="Yao J.-L."/>
            <person name="Cheung J."/>
            <person name="David K."/>
            <person name="Warren B."/>
            <person name="Marsh K."/>
            <person name="Snowden K."/>
            <person name="Lin-Wang K."/>
            <person name="Brian L."/>
            <person name="Martinez-Sanchez M."/>
            <person name="Wang M."/>
            <person name="Ileperuma N."/>
            <person name="Macnee N."/>
            <person name="Campin R."/>
            <person name="Mcatee P."/>
            <person name="Drummond R."/>
            <person name="Espley R."/>
            <person name="Ireland H."/>
            <person name="Wu R."/>
            <person name="Atkinson R."/>
            <person name="Karunairetnam S."/>
            <person name="Bulley S."/>
            <person name="Chunkath S."/>
            <person name="Hanley Z."/>
            <person name="Storey R."/>
            <person name="Thrimawithana A."/>
            <person name="Thomson S."/>
            <person name="David C."/>
            <person name="Testolin R."/>
        </authorList>
    </citation>
    <scope>NUCLEOTIDE SEQUENCE [LARGE SCALE GENOMIC DNA]</scope>
    <source>
        <strain evidence="8">cv. Red5</strain>
        <tissue evidence="7">Young leaf</tissue>
    </source>
</reference>
<dbReference type="PROSITE" id="PS50888">
    <property type="entry name" value="BHLH"/>
    <property type="match status" value="1"/>
</dbReference>
<dbReference type="PANTHER" id="PTHR46196:SF3">
    <property type="entry name" value="TRANSCRIPTION FACTOR LHW-LIKE ISOFORM X1"/>
    <property type="match status" value="1"/>
</dbReference>